<dbReference type="InterPro" id="IPR014710">
    <property type="entry name" value="RmlC-like_jellyroll"/>
</dbReference>
<protein>
    <recommendedName>
        <fullName evidence="3">Cupin domain-containing protein</fullName>
    </recommendedName>
</protein>
<reference evidence="1" key="1">
    <citation type="journal article" date="2014" name="Int. J. Syst. Evol. Microbiol.">
        <title>Complete genome sequence of Corynebacterium casei LMG S-19264T (=DSM 44701T), isolated from a smear-ripened cheese.</title>
        <authorList>
            <consortium name="US DOE Joint Genome Institute (JGI-PGF)"/>
            <person name="Walter F."/>
            <person name="Albersmeier A."/>
            <person name="Kalinowski J."/>
            <person name="Ruckert C."/>
        </authorList>
    </citation>
    <scope>NUCLEOTIDE SEQUENCE</scope>
    <source>
        <strain evidence="1">VKM Ac-1069</strain>
    </source>
</reference>
<evidence type="ECO:0000313" key="2">
    <source>
        <dbReference type="Proteomes" id="UP001143463"/>
    </source>
</evidence>
<dbReference type="Gene3D" id="2.60.120.10">
    <property type="entry name" value="Jelly Rolls"/>
    <property type="match status" value="1"/>
</dbReference>
<keyword evidence="2" id="KW-1185">Reference proteome</keyword>
<dbReference type="EMBL" id="BSFQ01000026">
    <property type="protein sequence ID" value="GLL13911.1"/>
    <property type="molecule type" value="Genomic_DNA"/>
</dbReference>
<accession>A0A9W6L8X1</accession>
<proteinExistence type="predicted"/>
<reference evidence="1" key="2">
    <citation type="submission" date="2023-01" db="EMBL/GenBank/DDBJ databases">
        <authorList>
            <person name="Sun Q."/>
            <person name="Evtushenko L."/>
        </authorList>
    </citation>
    <scope>NUCLEOTIDE SEQUENCE</scope>
    <source>
        <strain evidence="1">VKM Ac-1069</strain>
    </source>
</reference>
<sequence>MPAISSAEAPAVIDGGGVELKGHEIGGEMTVGFVRLPGGTDLGPALAGLPGDLCPCPHWGYVLSGRIEVRSEEGAELVTAGQAFYWSPGHAPIALEDTEYVDFSPTRELAPVVAHLTRSPG</sequence>
<dbReference type="Proteomes" id="UP001143463">
    <property type="component" value="Unassembled WGS sequence"/>
</dbReference>
<dbReference type="RefSeq" id="WP_037038537.1">
    <property type="nucleotide sequence ID" value="NZ_BAAAUZ010000037.1"/>
</dbReference>
<organism evidence="1 2">
    <name type="scientific">Pseudonocardia halophobica</name>
    <dbReference type="NCBI Taxonomy" id="29401"/>
    <lineage>
        <taxon>Bacteria</taxon>
        <taxon>Bacillati</taxon>
        <taxon>Actinomycetota</taxon>
        <taxon>Actinomycetes</taxon>
        <taxon>Pseudonocardiales</taxon>
        <taxon>Pseudonocardiaceae</taxon>
        <taxon>Pseudonocardia</taxon>
    </lineage>
</organism>
<gene>
    <name evidence="1" type="ORF">GCM10017577_50560</name>
</gene>
<evidence type="ECO:0000313" key="1">
    <source>
        <dbReference type="EMBL" id="GLL13911.1"/>
    </source>
</evidence>
<dbReference type="InterPro" id="IPR011051">
    <property type="entry name" value="RmlC_Cupin_sf"/>
</dbReference>
<dbReference type="AlphaFoldDB" id="A0A9W6L8X1"/>
<comment type="caution">
    <text evidence="1">The sequence shown here is derived from an EMBL/GenBank/DDBJ whole genome shotgun (WGS) entry which is preliminary data.</text>
</comment>
<name>A0A9W6L8X1_9PSEU</name>
<evidence type="ECO:0008006" key="3">
    <source>
        <dbReference type="Google" id="ProtNLM"/>
    </source>
</evidence>
<dbReference type="SUPFAM" id="SSF51182">
    <property type="entry name" value="RmlC-like cupins"/>
    <property type="match status" value="1"/>
</dbReference>